<feature type="compositionally biased region" description="Basic and acidic residues" evidence="1">
    <location>
        <begin position="2090"/>
        <end position="2115"/>
    </location>
</feature>
<feature type="compositionally biased region" description="Basic and acidic residues" evidence="1">
    <location>
        <begin position="2324"/>
        <end position="2347"/>
    </location>
</feature>
<feature type="compositionally biased region" description="Basic and acidic residues" evidence="1">
    <location>
        <begin position="111"/>
        <end position="138"/>
    </location>
</feature>
<feature type="compositionally biased region" description="Polar residues" evidence="1">
    <location>
        <begin position="1956"/>
        <end position="1965"/>
    </location>
</feature>
<feature type="region of interest" description="Disordered" evidence="1">
    <location>
        <begin position="2090"/>
        <end position="2589"/>
    </location>
</feature>
<feature type="compositionally biased region" description="Polar residues" evidence="1">
    <location>
        <begin position="2046"/>
        <end position="2065"/>
    </location>
</feature>
<feature type="region of interest" description="Disordered" evidence="1">
    <location>
        <begin position="1"/>
        <end position="382"/>
    </location>
</feature>
<feature type="compositionally biased region" description="Basic and acidic residues" evidence="1">
    <location>
        <begin position="73"/>
        <end position="100"/>
    </location>
</feature>
<feature type="region of interest" description="Disordered" evidence="1">
    <location>
        <begin position="561"/>
        <end position="616"/>
    </location>
</feature>
<feature type="compositionally biased region" description="Low complexity" evidence="1">
    <location>
        <begin position="1447"/>
        <end position="1468"/>
    </location>
</feature>
<feature type="compositionally biased region" description="Polar residues" evidence="1">
    <location>
        <begin position="2119"/>
        <end position="2128"/>
    </location>
</feature>
<feature type="compositionally biased region" description="Basic and acidic residues" evidence="1">
    <location>
        <begin position="2035"/>
        <end position="2044"/>
    </location>
</feature>
<feature type="region of interest" description="Disordered" evidence="1">
    <location>
        <begin position="1147"/>
        <end position="1166"/>
    </location>
</feature>
<name>A0A7U2F1P6_PHANO</name>
<feature type="compositionally biased region" description="Polar residues" evidence="1">
    <location>
        <begin position="1"/>
        <end position="14"/>
    </location>
</feature>
<feature type="compositionally biased region" description="Basic residues" evidence="1">
    <location>
        <begin position="713"/>
        <end position="725"/>
    </location>
</feature>
<feature type="compositionally biased region" description="Polar residues" evidence="1">
    <location>
        <begin position="2264"/>
        <end position="2274"/>
    </location>
</feature>
<feature type="compositionally biased region" description="Low complexity" evidence="1">
    <location>
        <begin position="144"/>
        <end position="153"/>
    </location>
</feature>
<feature type="compositionally biased region" description="Basic and acidic residues" evidence="1">
    <location>
        <begin position="2290"/>
        <end position="2299"/>
    </location>
</feature>
<feature type="compositionally biased region" description="Basic residues" evidence="1">
    <location>
        <begin position="821"/>
        <end position="837"/>
    </location>
</feature>
<feature type="region of interest" description="Disordered" evidence="1">
    <location>
        <begin position="1730"/>
        <end position="1811"/>
    </location>
</feature>
<feature type="compositionally biased region" description="Low complexity" evidence="1">
    <location>
        <begin position="838"/>
        <end position="853"/>
    </location>
</feature>
<feature type="compositionally biased region" description="Basic and acidic residues" evidence="1">
    <location>
        <begin position="589"/>
        <end position="600"/>
    </location>
</feature>
<feature type="compositionally biased region" description="Acidic residues" evidence="1">
    <location>
        <begin position="945"/>
        <end position="957"/>
    </location>
</feature>
<keyword evidence="3" id="KW-1185">Reference proteome</keyword>
<feature type="region of interest" description="Disordered" evidence="1">
    <location>
        <begin position="1668"/>
        <end position="1704"/>
    </location>
</feature>
<accession>A0A7U2F1P6</accession>
<protein>
    <recommendedName>
        <fullName evidence="4">Involucrin repeat protein</fullName>
    </recommendedName>
</protein>
<feature type="compositionally biased region" description="Low complexity" evidence="1">
    <location>
        <begin position="330"/>
        <end position="382"/>
    </location>
</feature>
<feature type="compositionally biased region" description="Polar residues" evidence="1">
    <location>
        <begin position="1157"/>
        <end position="1166"/>
    </location>
</feature>
<feature type="compositionally biased region" description="Polar residues" evidence="1">
    <location>
        <begin position="167"/>
        <end position="186"/>
    </location>
</feature>
<reference evidence="3" key="1">
    <citation type="journal article" date="2021" name="BMC Genomics">
        <title>Chromosome-level genome assembly and manually-curated proteome of model necrotroph Parastagonospora nodorum Sn15 reveals a genome-wide trove of candidate effector homologs, and redundancy of virulence-related functions within an accessory chromosome.</title>
        <authorList>
            <person name="Bertazzoni S."/>
            <person name="Jones D.A.B."/>
            <person name="Phan H.T."/>
            <person name="Tan K.-C."/>
            <person name="Hane J.K."/>
        </authorList>
    </citation>
    <scope>NUCLEOTIDE SEQUENCE [LARGE SCALE GENOMIC DNA]</scope>
    <source>
        <strain evidence="3">SN15 / ATCC MYA-4574 / FGSC 10173)</strain>
    </source>
</reference>
<feature type="compositionally biased region" description="Basic and acidic residues" evidence="1">
    <location>
        <begin position="1424"/>
        <end position="1446"/>
    </location>
</feature>
<feature type="region of interest" description="Disordered" evidence="1">
    <location>
        <begin position="459"/>
        <end position="505"/>
    </location>
</feature>
<feature type="compositionally biased region" description="Basic and acidic residues" evidence="1">
    <location>
        <begin position="2226"/>
        <end position="2238"/>
    </location>
</feature>
<feature type="compositionally biased region" description="Basic and acidic residues" evidence="1">
    <location>
        <begin position="767"/>
        <end position="777"/>
    </location>
</feature>
<evidence type="ECO:0000256" key="1">
    <source>
        <dbReference type="SAM" id="MobiDB-lite"/>
    </source>
</evidence>
<evidence type="ECO:0000313" key="3">
    <source>
        <dbReference type="Proteomes" id="UP000663193"/>
    </source>
</evidence>
<feature type="compositionally biased region" description="Basic and acidic residues" evidence="1">
    <location>
        <begin position="2248"/>
        <end position="2263"/>
    </location>
</feature>
<feature type="compositionally biased region" description="Basic and acidic residues" evidence="1">
    <location>
        <begin position="16"/>
        <end position="42"/>
    </location>
</feature>
<feature type="compositionally biased region" description="Polar residues" evidence="1">
    <location>
        <begin position="1196"/>
        <end position="1207"/>
    </location>
</feature>
<dbReference type="EMBL" id="CP069027">
    <property type="protein sequence ID" value="QRC94939.1"/>
    <property type="molecule type" value="Genomic_DNA"/>
</dbReference>
<feature type="compositionally biased region" description="Polar residues" evidence="1">
    <location>
        <begin position="2202"/>
        <end position="2221"/>
    </location>
</feature>
<feature type="compositionally biased region" description="Basic and acidic residues" evidence="1">
    <location>
        <begin position="2306"/>
        <end position="2318"/>
    </location>
</feature>
<feature type="region of interest" description="Disordered" evidence="1">
    <location>
        <begin position="397"/>
        <end position="439"/>
    </location>
</feature>
<feature type="region of interest" description="Disordered" evidence="1">
    <location>
        <begin position="913"/>
        <end position="962"/>
    </location>
</feature>
<dbReference type="VEuPathDB" id="FungiDB:JI435_026830"/>
<feature type="compositionally biased region" description="Basic residues" evidence="1">
    <location>
        <begin position="2153"/>
        <end position="2163"/>
    </location>
</feature>
<feature type="region of interest" description="Disordered" evidence="1">
    <location>
        <begin position="1855"/>
        <end position="2065"/>
    </location>
</feature>
<feature type="compositionally biased region" description="Basic and acidic residues" evidence="1">
    <location>
        <begin position="2564"/>
        <end position="2583"/>
    </location>
</feature>
<dbReference type="Proteomes" id="UP000663193">
    <property type="component" value="Chromosome 5"/>
</dbReference>
<feature type="compositionally biased region" description="Basic residues" evidence="1">
    <location>
        <begin position="2006"/>
        <end position="2016"/>
    </location>
</feature>
<feature type="region of interest" description="Disordered" evidence="1">
    <location>
        <begin position="744"/>
        <end position="896"/>
    </location>
</feature>
<feature type="compositionally biased region" description="Polar residues" evidence="1">
    <location>
        <begin position="789"/>
        <end position="808"/>
    </location>
</feature>
<feature type="compositionally biased region" description="Low complexity" evidence="1">
    <location>
        <begin position="1528"/>
        <end position="1539"/>
    </location>
</feature>
<sequence>MWSRFTGKSDSGSSAPKDKDEESRRQRTSDSTRSKRDRDADTRSVVSSTSTRKPSRREPAPSSIASFATAFDDMPRARGSDDLYDDPRDERYSYRREDRPSSYAESSASTMKRERSRSRERDDKDKNKKKSKDKDVKGWKRPSTRSSRSGSLSQVGGYKSDIVESPKQPTRSFSGQIGSEGFSQFPGQAGAPLMSGALPAPHTPSHSGIDSHVQAQFPGQYPAQFTSSALPGGNQFGAAADYYKDNGQSVHQQPGVRPQPPSVIIGQDTPHLTSAAAQPNPVADTGSGAAADFYGGNTGKPSSKPPRPSSMPGAFFEEDSAPAKPPRPSSKPQKPAKPSKFGSAATLAGGAALGYAMGNGSSSNHQSGAYSSSSSNYQSTSYTNANSGYSASIYNQSVKPSSSATGGSSHIPTYSQAMEGMPPPKPPRPGKPEKHSSSSNVGLYATAGAAGLAAYGLHQHNSHSGSHAQSHVHSHDHLHNHSTSIPGAFPGSNYNNGTHSSSAHYANGDMAQQHQHTGPVSRFVDWWKDYEDVQKMEEYTEYIGVCKYCFDPRSSVLDAPRKHHYGRRRSSENMRRSSEYTRPSGGIEKQSRYSLKEKKSYSSFSSGDERRKKTNSNAAGWVAAGLGGIGLAKAGKAVLGTRRDDFDDTYSIKSGRDNRSRISGLSGRSRSRSRNRKDYSYGGSEIRRRSRSRDRMSQMSVGVTNDKKDYKIGRRHSRSRSRSRDRKSGFGTALGVGLAGAALGAAVNKSRRSRSRSKSPRKAITYHRRDSSDDERRRKSQQLRRKASRSSTSGASVIDISQNQSTQGGFLGGFFTAPPPKIKRKKSITASRKKKSKGFFNFSNASSSSSSDSEMAFGTGYVQRKRRSSPKRRPSSPKRRPSSPKRRNSEERLKATLAGLGATAAAIAAAKARRRHQGDVVAVKENRLSRKSSDRLRPASRYGDDEWEDLPDDDTSDSSDNAGLVYGDYDWRKGKSQESLASNGSGTNKWSWRWGFGGQKKRRSSENLYDSIANTSFIGPATGGAAGAITGAAIGTKLGRHDSESSSAYTLQTVYPVASNDPTTFDARRISSVPTPQPMITSGPGSISIQQPQPMHQVPGAMYSTQAPSQSGYSAPVGPPVFSQAPGLGPFPTQYQSQNITIQAAQPSMHPPLPRRANSSPIQTSSWKQNAAIAGIAAAAGGAAIAAAKSHDRRTSSPSNVRFSLTREQADKAEREHREEQDRRDEDDRHHREQLRLEEEARRDEEDRRRREQQARDDEARRAEEIRREQLHQDEVAHREEERRRSELLRQQEEARSYMEAERLARIETERLSDDRRRQQDEMRAREAREAREIDEQNRRERENRAEALRIADREAEAERIRNERRDSDRIEASRRNIEFRDQAEFDRLEREAQEYSSRNRPDRDQRKLEQQRTGSSVSSVATDVRRKEKELEEREREVMQHDARKSTVASAVAAGAAAAITSAAISSYKDKGKEKAKEKEKDKNRERERERGRRRDSSSTVQTVVPSSVKTSEPSRVSTVEPNKTKPVAPSSVIPSSVMTYKPSNLQQDYADDDIYDPNLFKKESARDVLRDWEERYNGPQVSQAEFFAPKELLQNDNLPKVRPIDPNEGATNFTIVEAHDEPATKPSITPPYPAPYSFVATRDGKPAQQQPWAVPAFNLIMPTPPGSRAPSVRGPPSPAIEPVPMPTPRRVPMPDDANKARSRVSWGENQFHHFEVPTPESFREQFVSDGDMTARDKQQARQTATVVQDSPKADQKTTTYQAYRPEQVSKVTQPPEIAPSTQYIRDEKESDWDNVVDASSKKSKKKESKKAKAAAAAFASGVAAMSAGDWDDRKRDAASVVSNPFSDVNAAASTIAPSTIAPSAVSSIRSLSSVYQSPTYDSASDLDLRKLPPKSTNGPGFVEGEVTSKATPMHVPGSFDEVADTNDARDKPAEEDWDSSSKKSKKDKKKSKSTDNIVVAQNTPKRVEPEPIPVREPAKEIASAKETSFVKETASASEATSSKKEKKKKSKAAKRASVDSWEESDVSPLASPKVERDPRDLEPSTATSSMQGTVNGGSSSRSENIGKNVAAAAMAGGFAALLGNSMKQDQDRINSEFEHARQSLHSSDNHNSREPSLPQSNGTRQLDNGDRPVSGPSASHDEDGLVDAKTPRRKKEKRHSSGRWSPTIGSPLRTETKYEDYMGPSRDFDQRSFVEAPKVPTTSAFTNAPESFGSRNVNDSGYHAPDEPPRKEIADRDSDEFFSAGSDERERAKSQARELERQQQSLQKSPSNYEDDDQSTVIQTVRSPESRRDDETRSAGSSKTKYEDDMVREERNGRHHESKSDKLESREQSRDRTYELDGEERKRRHHRRRETDDTNDDWDTRSTFSEARSEVSGERRRKHRRREGERDGSPESVMRSRSSAASEAGDRQDEHRSSRRRSKRDDDDNASVISTSSRYDDDRSSKKEKEKRSSGLFGLFSKSKENLAESSSKSLKPREDEEEEGKRRRRKHRSDRGSTYGGSDDDDMRSTISTSKPREDEEEEGKRRRRKHRSDRGSTYGGSDDDDMRSTISTSSRREKRSSRSERGESDRRDDHDDKVHRSSYAR</sequence>
<feature type="compositionally biased region" description="Basic and acidic residues" evidence="1">
    <location>
        <begin position="1469"/>
        <end position="1498"/>
    </location>
</feature>
<feature type="compositionally biased region" description="Low complexity" evidence="1">
    <location>
        <begin position="1993"/>
        <end position="2002"/>
    </location>
</feature>
<feature type="compositionally biased region" description="Basic residues" evidence="1">
    <location>
        <begin position="1944"/>
        <end position="1953"/>
    </location>
</feature>
<feature type="compositionally biased region" description="Polar residues" evidence="1">
    <location>
        <begin position="1412"/>
        <end position="1422"/>
    </location>
</feature>
<feature type="compositionally biased region" description="Basic and acidic residues" evidence="1">
    <location>
        <begin position="569"/>
        <end position="579"/>
    </location>
</feature>
<feature type="compositionally biased region" description="Basic and acidic residues" evidence="1">
    <location>
        <begin position="2440"/>
        <end position="2455"/>
    </location>
</feature>
<feature type="compositionally biased region" description="Basic residues" evidence="1">
    <location>
        <begin position="863"/>
        <end position="886"/>
    </location>
</feature>
<feature type="compositionally biased region" description="Pro residues" evidence="1">
    <location>
        <begin position="1668"/>
        <end position="1693"/>
    </location>
</feature>
<evidence type="ECO:0000313" key="2">
    <source>
        <dbReference type="EMBL" id="QRC94939.1"/>
    </source>
</evidence>
<feature type="compositionally biased region" description="Basic and acidic residues" evidence="1">
    <location>
        <begin position="1208"/>
        <end position="1411"/>
    </location>
</feature>
<organism evidence="2 3">
    <name type="scientific">Phaeosphaeria nodorum (strain SN15 / ATCC MYA-4574 / FGSC 10173)</name>
    <name type="common">Glume blotch fungus</name>
    <name type="synonym">Parastagonospora nodorum</name>
    <dbReference type="NCBI Taxonomy" id="321614"/>
    <lineage>
        <taxon>Eukaryota</taxon>
        <taxon>Fungi</taxon>
        <taxon>Dikarya</taxon>
        <taxon>Ascomycota</taxon>
        <taxon>Pezizomycotina</taxon>
        <taxon>Dothideomycetes</taxon>
        <taxon>Pleosporomycetidae</taxon>
        <taxon>Pleosporales</taxon>
        <taxon>Pleosporineae</taxon>
        <taxon>Phaeosphaeriaceae</taxon>
        <taxon>Parastagonospora</taxon>
    </lineage>
</organism>
<feature type="compositionally biased region" description="Polar residues" evidence="1">
    <location>
        <begin position="397"/>
        <end position="416"/>
    </location>
</feature>
<evidence type="ECO:0008006" key="4">
    <source>
        <dbReference type="Google" id="ProtNLM"/>
    </source>
</evidence>
<proteinExistence type="predicted"/>
<feature type="compositionally biased region" description="Basic residues" evidence="1">
    <location>
        <begin position="778"/>
        <end position="788"/>
    </location>
</feature>
<feature type="compositionally biased region" description="Basic and acidic residues" evidence="1">
    <location>
        <begin position="922"/>
        <end position="937"/>
    </location>
</feature>
<dbReference type="OrthoDB" id="5365701at2759"/>
<feature type="region of interest" description="Disordered" evidence="1">
    <location>
        <begin position="646"/>
        <end position="732"/>
    </location>
</feature>
<feature type="compositionally biased region" description="Low complexity" evidence="1">
    <location>
        <begin position="1855"/>
        <end position="1879"/>
    </location>
</feature>
<feature type="compositionally biased region" description="Basic residues" evidence="1">
    <location>
        <begin position="749"/>
        <end position="766"/>
    </location>
</feature>
<feature type="compositionally biased region" description="Low complexity" evidence="1">
    <location>
        <begin position="43"/>
        <end position="52"/>
    </location>
</feature>
<feature type="compositionally biased region" description="Basic and acidic residues" evidence="1">
    <location>
        <begin position="2176"/>
        <end position="2194"/>
    </location>
</feature>
<feature type="compositionally biased region" description="Low complexity" evidence="1">
    <location>
        <begin position="1499"/>
        <end position="1513"/>
    </location>
</feature>
<feature type="region of interest" description="Disordered" evidence="1">
    <location>
        <begin position="1188"/>
        <end position="1541"/>
    </location>
</feature>
<gene>
    <name evidence="2" type="ORF">JI435_026830</name>
</gene>
<feature type="compositionally biased region" description="Polar residues" evidence="1">
    <location>
        <begin position="492"/>
        <end position="505"/>
    </location>
</feature>